<organism evidence="1 2">
    <name type="scientific">Streptomyces caeni</name>
    <dbReference type="NCBI Taxonomy" id="2307231"/>
    <lineage>
        <taxon>Bacteria</taxon>
        <taxon>Bacillati</taxon>
        <taxon>Actinomycetota</taxon>
        <taxon>Actinomycetes</taxon>
        <taxon>Kitasatosporales</taxon>
        <taxon>Streptomycetaceae</taxon>
        <taxon>Streptomyces</taxon>
    </lineage>
</organism>
<proteinExistence type="predicted"/>
<accession>A0ABW4IU80</accession>
<comment type="caution">
    <text evidence="1">The sequence shown here is derived from an EMBL/GenBank/DDBJ whole genome shotgun (WGS) entry which is preliminary data.</text>
</comment>
<evidence type="ECO:0000313" key="2">
    <source>
        <dbReference type="Proteomes" id="UP001597261"/>
    </source>
</evidence>
<keyword evidence="2" id="KW-1185">Reference proteome</keyword>
<reference evidence="2" key="1">
    <citation type="journal article" date="2019" name="Int. J. Syst. Evol. Microbiol.">
        <title>The Global Catalogue of Microorganisms (GCM) 10K type strain sequencing project: providing services to taxonomists for standard genome sequencing and annotation.</title>
        <authorList>
            <consortium name="The Broad Institute Genomics Platform"/>
            <consortium name="The Broad Institute Genome Sequencing Center for Infectious Disease"/>
            <person name="Wu L."/>
            <person name="Ma J."/>
        </authorList>
    </citation>
    <scope>NUCLEOTIDE SEQUENCE [LARGE SCALE GENOMIC DNA]</scope>
    <source>
        <strain evidence="2">CGMCC 1.12470</strain>
    </source>
</reference>
<dbReference type="Proteomes" id="UP001597261">
    <property type="component" value="Unassembled WGS sequence"/>
</dbReference>
<sequence>MLSLCVAVIVVLLVSAEPVRNHRPLEASGLVAAGGPHAVAVHRLQRRLRQSRPTGKQAGNTS</sequence>
<dbReference type="EMBL" id="JBHUDX010000058">
    <property type="protein sequence ID" value="MFD1660647.1"/>
    <property type="molecule type" value="Genomic_DNA"/>
</dbReference>
<dbReference type="RefSeq" id="WP_381085095.1">
    <property type="nucleotide sequence ID" value="NZ_JBHUDX010000058.1"/>
</dbReference>
<evidence type="ECO:0008006" key="3">
    <source>
        <dbReference type="Google" id="ProtNLM"/>
    </source>
</evidence>
<protein>
    <recommendedName>
        <fullName evidence="3">Secreted protein</fullName>
    </recommendedName>
</protein>
<name>A0ABW4IU80_9ACTN</name>
<evidence type="ECO:0000313" key="1">
    <source>
        <dbReference type="EMBL" id="MFD1660647.1"/>
    </source>
</evidence>
<gene>
    <name evidence="1" type="ORF">ACFSL4_21150</name>
</gene>